<dbReference type="Proteomes" id="UP001597116">
    <property type="component" value="Unassembled WGS sequence"/>
</dbReference>
<proteinExistence type="predicted"/>
<accession>A0ABW3QFE3</accession>
<gene>
    <name evidence="2" type="ORF">ACFQ4C_04210</name>
</gene>
<dbReference type="EMBL" id="JBHTLP010000002">
    <property type="protein sequence ID" value="MFD1140294.1"/>
    <property type="molecule type" value="Genomic_DNA"/>
</dbReference>
<keyword evidence="3" id="KW-1185">Reference proteome</keyword>
<comment type="caution">
    <text evidence="2">The sequence shown here is derived from an EMBL/GenBank/DDBJ whole genome shotgun (WGS) entry which is preliminary data.</text>
</comment>
<feature type="transmembrane region" description="Helical" evidence="1">
    <location>
        <begin position="40"/>
        <end position="55"/>
    </location>
</feature>
<keyword evidence="1" id="KW-0812">Transmembrane</keyword>
<name>A0ABW3QFE3_9BACT</name>
<reference evidence="3" key="1">
    <citation type="journal article" date="2019" name="Int. J. Syst. Evol. Microbiol.">
        <title>The Global Catalogue of Microorganisms (GCM) 10K type strain sequencing project: providing services to taxonomists for standard genome sequencing and annotation.</title>
        <authorList>
            <consortium name="The Broad Institute Genomics Platform"/>
            <consortium name="The Broad Institute Genome Sequencing Center for Infectious Disease"/>
            <person name="Wu L."/>
            <person name="Ma J."/>
        </authorList>
    </citation>
    <scope>NUCLEOTIDE SEQUENCE [LARGE SCALE GENOMIC DNA]</scope>
    <source>
        <strain evidence="3">CCUG 55608</strain>
    </source>
</reference>
<dbReference type="RefSeq" id="WP_265989655.1">
    <property type="nucleotide sequence ID" value="NZ_CP110973.1"/>
</dbReference>
<protein>
    <submittedName>
        <fullName evidence="2">Uncharacterized protein</fullName>
    </submittedName>
</protein>
<evidence type="ECO:0000256" key="1">
    <source>
        <dbReference type="SAM" id="Phobius"/>
    </source>
</evidence>
<keyword evidence="1" id="KW-1133">Transmembrane helix</keyword>
<keyword evidence="1" id="KW-0472">Membrane</keyword>
<evidence type="ECO:0000313" key="3">
    <source>
        <dbReference type="Proteomes" id="UP001597116"/>
    </source>
</evidence>
<evidence type="ECO:0000313" key="2">
    <source>
        <dbReference type="EMBL" id="MFD1140294.1"/>
    </source>
</evidence>
<sequence>MTVLLPFLRSFHTRSARFATFYNQSGKPSRKSPQPARPDWLVILTFVMIALTILFS</sequence>
<organism evidence="2 3">
    <name type="scientific">Larkinella insperata</name>
    <dbReference type="NCBI Taxonomy" id="332158"/>
    <lineage>
        <taxon>Bacteria</taxon>
        <taxon>Pseudomonadati</taxon>
        <taxon>Bacteroidota</taxon>
        <taxon>Cytophagia</taxon>
        <taxon>Cytophagales</taxon>
        <taxon>Spirosomataceae</taxon>
        <taxon>Larkinella</taxon>
    </lineage>
</organism>